<dbReference type="PANTHER" id="PTHR33392:SF6">
    <property type="entry name" value="POLYISOPRENYL-TEICHOIC ACID--PEPTIDOGLYCAN TEICHOIC ACID TRANSFERASE TAGU"/>
    <property type="match status" value="1"/>
</dbReference>
<dbReference type="AlphaFoldDB" id="A0A934I024"/>
<evidence type="ECO:0000256" key="2">
    <source>
        <dbReference type="SAM" id="MobiDB-lite"/>
    </source>
</evidence>
<organism evidence="5 6">
    <name type="scientific">Corynebacterium meridianum</name>
    <dbReference type="NCBI Taxonomy" id="2765363"/>
    <lineage>
        <taxon>Bacteria</taxon>
        <taxon>Bacillati</taxon>
        <taxon>Actinomycetota</taxon>
        <taxon>Actinomycetes</taxon>
        <taxon>Mycobacteriales</taxon>
        <taxon>Corynebacteriaceae</taxon>
        <taxon>Corynebacterium</taxon>
    </lineage>
</organism>
<dbReference type="PANTHER" id="PTHR33392">
    <property type="entry name" value="POLYISOPRENYL-TEICHOIC ACID--PEPTIDOGLYCAN TEICHOIC ACID TRANSFERASE TAGU"/>
    <property type="match status" value="1"/>
</dbReference>
<keyword evidence="3" id="KW-0812">Transmembrane</keyword>
<reference evidence="5" key="1">
    <citation type="submission" date="2020-12" db="EMBL/GenBank/DDBJ databases">
        <title>Genome public.</title>
        <authorList>
            <person name="Sun Q."/>
        </authorList>
    </citation>
    <scope>NUCLEOTIDE SEQUENCE</scope>
    <source>
        <strain evidence="5">CCM 8863</strain>
    </source>
</reference>
<feature type="compositionally biased region" description="Pro residues" evidence="2">
    <location>
        <begin position="89"/>
        <end position="98"/>
    </location>
</feature>
<gene>
    <name evidence="5" type="ORF">JDV75_10265</name>
</gene>
<feature type="compositionally biased region" description="Basic and acidic residues" evidence="2">
    <location>
        <begin position="1"/>
        <end position="30"/>
    </location>
</feature>
<evidence type="ECO:0000313" key="6">
    <source>
        <dbReference type="Proteomes" id="UP000645966"/>
    </source>
</evidence>
<dbReference type="InterPro" id="IPR004474">
    <property type="entry name" value="LytR_CpsA_psr"/>
</dbReference>
<sequence length="454" mass="49622">MDSRGPSHHGDLPDDIARDSRGRPILDRFGRPVRRRRSDGSSRPRPEAGRHARGGQSPRERQQDRPVRPPRRDSGEPRYTPRPQERPPYSRPTPPPERPVQYRPEARPAPTYRRETPVPPPSQPPARPVRPERHGGERREFGPGPRARRPRRRRGCGMGCMTPFLLIIGVVLTLTVVIGLWADAKLNRVEATPAQQVANTAGTNWLLVGSDSRQGLTQEEIDTLGTGGDIGVGRTDTIMLLHYGRGSKPTLVSIPRDSYVNVPGYGMNKINSAFTFGGPQLLTETVEQATGLRIDHYAEIGFGGFAGLVDAVGGVEMCVTEAINDPLANIDLPAGCQKFDGPDALGYVRSRAFAMGDLDRVSHQREFLSALMEKATDPTTLLNPFRLGPLISRASGTFTVGTGDHIWNLARLALAIRSGVVTETVPVGGFQDTAVGNVVLWDDTAARSLFDSLR</sequence>
<feature type="compositionally biased region" description="Basic and acidic residues" evidence="2">
    <location>
        <begin position="38"/>
        <end position="50"/>
    </location>
</feature>
<feature type="compositionally biased region" description="Basic and acidic residues" evidence="2">
    <location>
        <begin position="58"/>
        <end position="76"/>
    </location>
</feature>
<name>A0A934I024_9CORY</name>
<dbReference type="EMBL" id="JAEIOS010000015">
    <property type="protein sequence ID" value="MBI8990133.1"/>
    <property type="molecule type" value="Genomic_DNA"/>
</dbReference>
<evidence type="ECO:0000259" key="4">
    <source>
        <dbReference type="Pfam" id="PF03816"/>
    </source>
</evidence>
<dbReference type="Gene3D" id="3.40.630.190">
    <property type="entry name" value="LCP protein"/>
    <property type="match status" value="1"/>
</dbReference>
<dbReference type="InterPro" id="IPR050922">
    <property type="entry name" value="LytR/CpsA/Psr_CW_biosynth"/>
</dbReference>
<proteinExistence type="inferred from homology"/>
<feature type="compositionally biased region" description="Pro residues" evidence="2">
    <location>
        <begin position="117"/>
        <end position="128"/>
    </location>
</feature>
<evidence type="ECO:0000313" key="5">
    <source>
        <dbReference type="EMBL" id="MBI8990133.1"/>
    </source>
</evidence>
<dbReference type="NCBIfam" id="TIGR00350">
    <property type="entry name" value="lytR_cpsA_psr"/>
    <property type="match status" value="1"/>
</dbReference>
<dbReference type="Pfam" id="PF03816">
    <property type="entry name" value="LytR_cpsA_psr"/>
    <property type="match status" value="1"/>
</dbReference>
<feature type="compositionally biased region" description="Basic and acidic residues" evidence="2">
    <location>
        <begin position="129"/>
        <end position="141"/>
    </location>
</feature>
<comment type="similarity">
    <text evidence="1">Belongs to the LytR/CpsA/Psr (LCP) family.</text>
</comment>
<dbReference type="Proteomes" id="UP000645966">
    <property type="component" value="Unassembled WGS sequence"/>
</dbReference>
<feature type="transmembrane region" description="Helical" evidence="3">
    <location>
        <begin position="156"/>
        <end position="182"/>
    </location>
</feature>
<protein>
    <submittedName>
        <fullName evidence="5">LCP family protein</fullName>
    </submittedName>
</protein>
<evidence type="ECO:0000256" key="1">
    <source>
        <dbReference type="ARBA" id="ARBA00006068"/>
    </source>
</evidence>
<comment type="caution">
    <text evidence="5">The sequence shown here is derived from an EMBL/GenBank/DDBJ whole genome shotgun (WGS) entry which is preliminary data.</text>
</comment>
<keyword evidence="3" id="KW-1133">Transmembrane helix</keyword>
<evidence type="ECO:0000256" key="3">
    <source>
        <dbReference type="SAM" id="Phobius"/>
    </source>
</evidence>
<keyword evidence="3" id="KW-0472">Membrane</keyword>
<feature type="domain" description="Cell envelope-related transcriptional attenuator" evidence="4">
    <location>
        <begin position="234"/>
        <end position="376"/>
    </location>
</feature>
<accession>A0A934I024</accession>
<keyword evidence="6" id="KW-1185">Reference proteome</keyword>
<feature type="region of interest" description="Disordered" evidence="2">
    <location>
        <begin position="1"/>
        <end position="155"/>
    </location>
</feature>
<feature type="compositionally biased region" description="Basic residues" evidence="2">
    <location>
        <begin position="146"/>
        <end position="155"/>
    </location>
</feature>